<dbReference type="GO" id="GO:0005739">
    <property type="term" value="C:mitochondrion"/>
    <property type="evidence" value="ECO:0007669"/>
    <property type="project" value="InterPro"/>
</dbReference>
<sequence>MLQVLEKALQKTLPESLKLLQVYGTIFQINQRNPFKLQVLVDGWPNFNTVIIRPEGQEMIDDLDYYTNTYQIYSKNPKELQEVLDLPGIINWKQHLQIQASQSSLNEVIKNIAASRSLLVSRSEQLIYMPLGTVKKLLPSLFDEKKVVSFVTKPKNM</sequence>
<name>L9JCY1_TUPCH</name>
<proteinExistence type="inferred from homology"/>
<dbReference type="EC" id="2.3.1.-" evidence="3"/>
<organism evidence="5 6">
    <name type="scientific">Tupaia chinensis</name>
    <name type="common">Chinese tree shrew</name>
    <name type="synonym">Tupaia belangeri chinensis</name>
    <dbReference type="NCBI Taxonomy" id="246437"/>
    <lineage>
        <taxon>Eukaryota</taxon>
        <taxon>Metazoa</taxon>
        <taxon>Chordata</taxon>
        <taxon>Craniata</taxon>
        <taxon>Vertebrata</taxon>
        <taxon>Euteleostomi</taxon>
        <taxon>Mammalia</taxon>
        <taxon>Eutheria</taxon>
        <taxon>Euarchontoglires</taxon>
        <taxon>Scandentia</taxon>
        <taxon>Tupaiidae</taxon>
        <taxon>Tupaia</taxon>
    </lineage>
</organism>
<evidence type="ECO:0000259" key="4">
    <source>
        <dbReference type="Pfam" id="PF06021"/>
    </source>
</evidence>
<keyword evidence="6" id="KW-1185">Reference proteome</keyword>
<dbReference type="PANTHER" id="PTHR15298:SF9">
    <property type="entry name" value="GLYCINE N-ACYLTRANSFERASE"/>
    <property type="match status" value="1"/>
</dbReference>
<dbReference type="InterPro" id="IPR010313">
    <property type="entry name" value="Glycine_N-acyltransferase"/>
</dbReference>
<feature type="domain" description="Glycine N-acyltransferase N-terminal" evidence="4">
    <location>
        <begin position="1"/>
        <end position="149"/>
    </location>
</feature>
<dbReference type="AlphaFoldDB" id="L9JCY1"/>
<dbReference type="STRING" id="246437.L9JCY1"/>
<evidence type="ECO:0000256" key="1">
    <source>
        <dbReference type="ARBA" id="ARBA00000378"/>
    </source>
</evidence>
<evidence type="ECO:0000313" key="5">
    <source>
        <dbReference type="EMBL" id="ELW46837.1"/>
    </source>
</evidence>
<dbReference type="Pfam" id="PF06021">
    <property type="entry name" value="Gly_acyl_tr_N"/>
    <property type="match status" value="1"/>
</dbReference>
<dbReference type="Proteomes" id="UP000011518">
    <property type="component" value="Unassembled WGS sequence"/>
</dbReference>
<dbReference type="SUPFAM" id="SSF55729">
    <property type="entry name" value="Acyl-CoA N-acyltransferases (Nat)"/>
    <property type="match status" value="1"/>
</dbReference>
<keyword evidence="3 5" id="KW-0808">Transferase</keyword>
<reference evidence="6" key="1">
    <citation type="submission" date="2012-07" db="EMBL/GenBank/DDBJ databases">
        <title>Genome of the Chinese tree shrew, a rising model animal genetically related to primates.</title>
        <authorList>
            <person name="Zhang G."/>
            <person name="Fan Y."/>
            <person name="Yao Y."/>
            <person name="Huang Z."/>
        </authorList>
    </citation>
    <scope>NUCLEOTIDE SEQUENCE [LARGE SCALE GENOMIC DNA]</scope>
</reference>
<evidence type="ECO:0000256" key="2">
    <source>
        <dbReference type="ARBA" id="ARBA00009110"/>
    </source>
</evidence>
<keyword evidence="3 5" id="KW-0012">Acyltransferase</keyword>
<comment type="similarity">
    <text evidence="2 3">Belongs to the glycine N-acyltransferase family.</text>
</comment>
<gene>
    <name evidence="5" type="ORF">TREES_T100012518</name>
</gene>
<evidence type="ECO:0000256" key="3">
    <source>
        <dbReference type="RuleBase" id="RU368002"/>
    </source>
</evidence>
<reference evidence="6" key="2">
    <citation type="journal article" date="2013" name="Nat. Commun.">
        <title>Genome of the Chinese tree shrew.</title>
        <authorList>
            <person name="Fan Y."/>
            <person name="Huang Z.Y."/>
            <person name="Cao C.C."/>
            <person name="Chen C.S."/>
            <person name="Chen Y.X."/>
            <person name="Fan D.D."/>
            <person name="He J."/>
            <person name="Hou H.L."/>
            <person name="Hu L."/>
            <person name="Hu X.T."/>
            <person name="Jiang X.T."/>
            <person name="Lai R."/>
            <person name="Lang Y.S."/>
            <person name="Liang B."/>
            <person name="Liao S.G."/>
            <person name="Mu D."/>
            <person name="Ma Y.Y."/>
            <person name="Niu Y.Y."/>
            <person name="Sun X.Q."/>
            <person name="Xia J.Q."/>
            <person name="Xiao J."/>
            <person name="Xiong Z.Q."/>
            <person name="Xu L."/>
            <person name="Yang L."/>
            <person name="Zhang Y."/>
            <person name="Zhao W."/>
            <person name="Zhao X.D."/>
            <person name="Zheng Y.T."/>
            <person name="Zhou J.M."/>
            <person name="Zhu Y.B."/>
            <person name="Zhang G.J."/>
            <person name="Wang J."/>
            <person name="Yao Y.G."/>
        </authorList>
    </citation>
    <scope>NUCLEOTIDE SEQUENCE [LARGE SCALE GENOMIC DNA]</scope>
</reference>
<dbReference type="EMBL" id="KB321180">
    <property type="protein sequence ID" value="ELW46837.1"/>
    <property type="molecule type" value="Genomic_DNA"/>
</dbReference>
<dbReference type="PANTHER" id="PTHR15298">
    <property type="entry name" value="L-COA N-ACYLTRANSFERASE-RELATED"/>
    <property type="match status" value="1"/>
</dbReference>
<comment type="catalytic activity">
    <reaction evidence="1">
        <text>an acyl-CoA + glycine = an N-acylglycine + CoA + H(+)</text>
        <dbReference type="Rhea" id="RHEA:19869"/>
        <dbReference type="ChEBI" id="CHEBI:15378"/>
        <dbReference type="ChEBI" id="CHEBI:57287"/>
        <dbReference type="ChEBI" id="CHEBI:57305"/>
        <dbReference type="ChEBI" id="CHEBI:57670"/>
        <dbReference type="ChEBI" id="CHEBI:58342"/>
        <dbReference type="EC" id="2.3.1.13"/>
    </reaction>
</comment>
<dbReference type="InterPro" id="IPR015938">
    <property type="entry name" value="Glycine_N-acyltransferase_N"/>
</dbReference>
<dbReference type="InParanoid" id="L9JCY1"/>
<evidence type="ECO:0000313" key="6">
    <source>
        <dbReference type="Proteomes" id="UP000011518"/>
    </source>
</evidence>
<accession>L9JCY1</accession>
<dbReference type="InterPro" id="IPR016181">
    <property type="entry name" value="Acyl_CoA_acyltransferase"/>
</dbReference>
<protein>
    <recommendedName>
        <fullName evidence="3">Glycine N-acyltransferase-like protein</fullName>
        <ecNumber evidence="3">2.3.1.-</ecNumber>
    </recommendedName>
</protein>
<dbReference type="GO" id="GO:0047961">
    <property type="term" value="F:glycine N-acyltransferase activity"/>
    <property type="evidence" value="ECO:0007669"/>
    <property type="project" value="UniProtKB-EC"/>
</dbReference>